<reference evidence="1 2" key="1">
    <citation type="journal article" date="2013" name="Curr. Biol.">
        <title>The Genome of the Foraminiferan Reticulomyxa filosa.</title>
        <authorList>
            <person name="Glockner G."/>
            <person name="Hulsmann N."/>
            <person name="Schleicher M."/>
            <person name="Noegel A.A."/>
            <person name="Eichinger L."/>
            <person name="Gallinger C."/>
            <person name="Pawlowski J."/>
            <person name="Sierra R."/>
            <person name="Euteneuer U."/>
            <person name="Pillet L."/>
            <person name="Moustafa A."/>
            <person name="Platzer M."/>
            <person name="Groth M."/>
            <person name="Szafranski K."/>
            <person name="Schliwa M."/>
        </authorList>
    </citation>
    <scope>NUCLEOTIDE SEQUENCE [LARGE SCALE GENOMIC DNA]</scope>
</reference>
<organism evidence="1 2">
    <name type="scientific">Reticulomyxa filosa</name>
    <dbReference type="NCBI Taxonomy" id="46433"/>
    <lineage>
        <taxon>Eukaryota</taxon>
        <taxon>Sar</taxon>
        <taxon>Rhizaria</taxon>
        <taxon>Retaria</taxon>
        <taxon>Foraminifera</taxon>
        <taxon>Monothalamids</taxon>
        <taxon>Reticulomyxidae</taxon>
        <taxon>Reticulomyxa</taxon>
    </lineage>
</organism>
<protein>
    <submittedName>
        <fullName evidence="1">Uncharacterized protein</fullName>
    </submittedName>
</protein>
<name>X6N3K5_RETFI</name>
<dbReference type="EMBL" id="ASPP01013222">
    <property type="protein sequence ID" value="ETO19862.1"/>
    <property type="molecule type" value="Genomic_DNA"/>
</dbReference>
<sequence>MDVENTTRAGVIVAKNFKNGIVILETRPYMLFEIETELEEKYGFLFPDYLNINPTCLYVDKRLSKFRLKNCNEIHKGLNQIMNLEYSPIAFDSSFLFCHRMKKVDTVLKYQLLAGNKWRTIETKENYHIREHPIAIFYFLFWFGTPLPLKEKFKFLNESIGRLNEKSAYYLLWVLRLKSRDQTGMLRYLLSAYPIEDFMMKIAKPHIFAALTGSEWSKKRKPETEEELKVTEQVLEKMKMLPTSIVDYIVSFSPYTFMWFFPSESDILFIFHCYRIELVELAKKELDEDYMFFLHDFDHATKVLLSIKPFKMFNLVSGMYVDNSAAIKINELEIGLCNWGKLPSIKDCEIDDSLFSQEKLATITACIMMQKENFPIHFDLRYIHRPLLKSSMNDSTCIMLNVFSPGNLKDETKTVKRNCRNDVNSKDLEREKLHLEMLEKKTDDMISWAEYLFSIDHTGMLKYKLLSLPRQACVNVYEFSSPYCESCDLYFLRWNDYRQHINSRKCEKSEKARQYLREFVRVGFQKEIFALILRFVDQREKLAKLNFMGRRAVLDTYTALRTSQSEKLSSVRIMTRKVPDRDFESFTQRAKEEGSFSFFEPAFYDAFYEEQCEQTRFSYLESEEIDDGFDD</sequence>
<dbReference type="Proteomes" id="UP000023152">
    <property type="component" value="Unassembled WGS sequence"/>
</dbReference>
<dbReference type="AlphaFoldDB" id="X6N3K5"/>
<gene>
    <name evidence="1" type="ORF">RFI_17370</name>
</gene>
<keyword evidence="2" id="KW-1185">Reference proteome</keyword>
<comment type="caution">
    <text evidence="1">The sequence shown here is derived from an EMBL/GenBank/DDBJ whole genome shotgun (WGS) entry which is preliminary data.</text>
</comment>
<accession>X6N3K5</accession>
<proteinExistence type="predicted"/>
<evidence type="ECO:0000313" key="1">
    <source>
        <dbReference type="EMBL" id="ETO19862.1"/>
    </source>
</evidence>
<evidence type="ECO:0000313" key="2">
    <source>
        <dbReference type="Proteomes" id="UP000023152"/>
    </source>
</evidence>